<dbReference type="KEGG" id="rmu:RMDY18_12100"/>
<keyword evidence="2" id="KW-0131">Cell cycle</keyword>
<dbReference type="EMBL" id="AP011540">
    <property type="protein sequence ID" value="BAI65042.1"/>
    <property type="molecule type" value="Genomic_DNA"/>
</dbReference>
<evidence type="ECO:0000259" key="1">
    <source>
        <dbReference type="Pfam" id="PF19843"/>
    </source>
</evidence>
<organism evidence="2 3">
    <name type="scientific">Rothia mucilaginosa (strain DY-18)</name>
    <name type="common">Stomatococcus mucilaginosus</name>
    <dbReference type="NCBI Taxonomy" id="680646"/>
    <lineage>
        <taxon>Bacteria</taxon>
        <taxon>Bacillati</taxon>
        <taxon>Actinomycetota</taxon>
        <taxon>Actinomycetes</taxon>
        <taxon>Micrococcales</taxon>
        <taxon>Micrococcaceae</taxon>
        <taxon>Rothia</taxon>
    </lineage>
</organism>
<protein>
    <submittedName>
        <fullName evidence="2">Cell division protein FtsI/penicillin-binding protein 2</fullName>
    </submittedName>
</protein>
<reference evidence="3" key="1">
    <citation type="submission" date="2009-07" db="EMBL/GenBank/DDBJ databases">
        <title>Complete genome sequence of Rothia mucilaginosa DJ.</title>
        <authorList>
            <person name="Yamane K."/>
            <person name="Nambu T."/>
            <person name="Mashimo C."/>
            <person name="Sugimori C."/>
            <person name="Yamanaka T."/>
            <person name="Leung K."/>
            <person name="Fukushima H."/>
        </authorList>
    </citation>
    <scope>NUCLEOTIDE SEQUENCE [LARGE SCALE GENOMIC DNA]</scope>
    <source>
        <strain evidence="3">DY-18</strain>
    </source>
</reference>
<evidence type="ECO:0000313" key="3">
    <source>
        <dbReference type="Proteomes" id="UP000001883"/>
    </source>
</evidence>
<sequence>MHRGRGFFVPKLCQNSAETQGTPRGKLNKCSESAEGPSGTLNVYTLTYYMWSLPAGCELRADGFGGEGSNEGLPMTTFFTRRTALGVAVAGALSALTACASDIRPLADSTGSASPSEAATASETASAAASASASPSASESASASASAASGLRSSGRKYKGIITFENYVENGKYVAATATHPAENVPKPAPPENFKEHSVDGAYAFLSFWLASLNHLMITGDPGPIELAYYEGYALEKYPGTLKLYASGAGWVYGTETPYIVELLTDAPREVPGSDNTRFIWEGFSYMDPKMIRHYRNQPEKATSADESKKRVARFRLEYKDGKWELSSAA</sequence>
<dbReference type="Pfam" id="PF19843">
    <property type="entry name" value="DUF6318"/>
    <property type="match status" value="1"/>
</dbReference>
<keyword evidence="3" id="KW-1185">Reference proteome</keyword>
<accession>D2NTR6</accession>
<dbReference type="GO" id="GO:0051301">
    <property type="term" value="P:cell division"/>
    <property type="evidence" value="ECO:0007669"/>
    <property type="project" value="UniProtKB-KW"/>
</dbReference>
<dbReference type="InterPro" id="IPR046281">
    <property type="entry name" value="DUF6318"/>
</dbReference>
<proteinExistence type="predicted"/>
<dbReference type="HOGENOM" id="CLU_071295_0_0_11"/>
<dbReference type="Proteomes" id="UP000001883">
    <property type="component" value="Chromosome"/>
</dbReference>
<keyword evidence="2" id="KW-0132">Cell division</keyword>
<feature type="domain" description="DUF6318" evidence="1">
    <location>
        <begin position="171"/>
        <end position="329"/>
    </location>
</feature>
<gene>
    <name evidence="2" type="ordered locus">RMDY18_12100</name>
</gene>
<reference evidence="2 3" key="2">
    <citation type="journal article" date="2010" name="J Osaka Dent Univ">
        <title>Isolation and identification of Rothia mucilaginosa from persistent apical periodontitis lesions.</title>
        <authorList>
            <person name="Yamane K."/>
            <person name="Yoshida M."/>
            <person name="Fujihira T."/>
            <person name="Baba T."/>
            <person name="Tsuji N."/>
            <person name="Hayashi H."/>
            <person name="Sugimori C."/>
            <person name="Yamanaka T."/>
            <person name="Mashimo C."/>
            <person name="Nambu T."/>
            <person name="Kawai H."/>
            <person name="Fukushima H."/>
        </authorList>
    </citation>
    <scope>NUCLEOTIDE SEQUENCE [LARGE SCALE GENOMIC DNA]</scope>
    <source>
        <strain evidence="2 3">DY-18</strain>
    </source>
</reference>
<name>D2NTR6_ROTMD</name>
<evidence type="ECO:0000313" key="2">
    <source>
        <dbReference type="EMBL" id="BAI65042.1"/>
    </source>
</evidence>
<reference evidence="2 3" key="3">
    <citation type="journal article" date="2010" name="Sequencing">
        <title>Complete Genome Sequence of Rothia mucilaginosa DY-18: A Clinical Isolate with Dense Meshwork-Like Structures from a Persistent Apical Periodontitis Lesion.</title>
        <authorList>
            <person name="Yamane K."/>
            <person name="Nambu T."/>
            <person name="Yamanaka T."/>
            <person name="Mashimo C."/>
            <person name="Sugimori C."/>
            <person name="Leung K.-P."/>
            <person name="Fukushima H."/>
        </authorList>
    </citation>
    <scope>NUCLEOTIDE SEQUENCE [LARGE SCALE GENOMIC DNA]</scope>
    <source>
        <strain evidence="2 3">DY-18</strain>
    </source>
</reference>
<dbReference type="STRING" id="680646.RMDY18_12100"/>
<dbReference type="AlphaFoldDB" id="D2NTR6"/>